<evidence type="ECO:0000256" key="5">
    <source>
        <dbReference type="ARBA" id="ARBA00023242"/>
    </source>
</evidence>
<comment type="subcellular location">
    <subcellularLocation>
        <location evidence="1">Nucleus</location>
    </subcellularLocation>
</comment>
<evidence type="ECO:0000256" key="4">
    <source>
        <dbReference type="ARBA" id="ARBA00023125"/>
    </source>
</evidence>
<evidence type="ECO:0000313" key="9">
    <source>
        <dbReference type="EMBL" id="KAJ7974596.1"/>
    </source>
</evidence>
<dbReference type="KEGG" id="qsa:O6P43_004643"/>
<dbReference type="Pfam" id="PF13921">
    <property type="entry name" value="Myb_DNA-bind_6"/>
    <property type="match status" value="1"/>
</dbReference>
<keyword evidence="5" id="KW-0539">Nucleus</keyword>
<evidence type="ECO:0000256" key="2">
    <source>
        <dbReference type="ARBA" id="ARBA00022737"/>
    </source>
</evidence>
<comment type="caution">
    <text evidence="9">The sequence shown here is derived from an EMBL/GenBank/DDBJ whole genome shotgun (WGS) entry which is preliminary data.</text>
</comment>
<dbReference type="GO" id="GO:0005634">
    <property type="term" value="C:nucleus"/>
    <property type="evidence" value="ECO:0007669"/>
    <property type="project" value="UniProtKB-SubCell"/>
</dbReference>
<evidence type="ECO:0000313" key="10">
    <source>
        <dbReference type="Proteomes" id="UP001163823"/>
    </source>
</evidence>
<accession>A0AAD7Q4Q2</accession>
<dbReference type="Gene3D" id="1.10.10.60">
    <property type="entry name" value="Homeodomain-like"/>
    <property type="match status" value="2"/>
</dbReference>
<dbReference type="InterPro" id="IPR001005">
    <property type="entry name" value="SANT/Myb"/>
</dbReference>
<proteinExistence type="predicted"/>
<dbReference type="Proteomes" id="UP001163823">
    <property type="component" value="Chromosome 3"/>
</dbReference>
<keyword evidence="3" id="KW-0804">Transcription</keyword>
<dbReference type="FunFam" id="1.10.10.60:FF:000010">
    <property type="entry name" value="Transcriptional activator Myb isoform A"/>
    <property type="match status" value="1"/>
</dbReference>
<dbReference type="SMART" id="SM00717">
    <property type="entry name" value="SANT"/>
    <property type="match status" value="2"/>
</dbReference>
<evidence type="ECO:0000256" key="6">
    <source>
        <dbReference type="SAM" id="MobiDB-lite"/>
    </source>
</evidence>
<dbReference type="InterPro" id="IPR009057">
    <property type="entry name" value="Homeodomain-like_sf"/>
</dbReference>
<reference evidence="9" key="1">
    <citation type="journal article" date="2023" name="Science">
        <title>Elucidation of the pathway for biosynthesis of saponin adjuvants from the soapbark tree.</title>
        <authorList>
            <person name="Reed J."/>
            <person name="Orme A."/>
            <person name="El-Demerdash A."/>
            <person name="Owen C."/>
            <person name="Martin L.B.B."/>
            <person name="Misra R.C."/>
            <person name="Kikuchi S."/>
            <person name="Rejzek M."/>
            <person name="Martin A.C."/>
            <person name="Harkess A."/>
            <person name="Leebens-Mack J."/>
            <person name="Louveau T."/>
            <person name="Stephenson M.J."/>
            <person name="Osbourn A."/>
        </authorList>
    </citation>
    <scope>NUCLEOTIDE SEQUENCE</scope>
    <source>
        <strain evidence="9">S10</strain>
    </source>
</reference>
<gene>
    <name evidence="9" type="ORF">O6P43_004643</name>
</gene>
<dbReference type="GO" id="GO:0000981">
    <property type="term" value="F:DNA-binding transcription factor activity, RNA polymerase II-specific"/>
    <property type="evidence" value="ECO:0007669"/>
    <property type="project" value="TreeGrafter"/>
</dbReference>
<feature type="domain" description="Myb-like" evidence="7">
    <location>
        <begin position="244"/>
        <end position="294"/>
    </location>
</feature>
<dbReference type="PANTHER" id="PTHR45614">
    <property type="entry name" value="MYB PROTEIN-RELATED"/>
    <property type="match status" value="1"/>
</dbReference>
<sequence>MELNTNFTKDLPLVSSFISENPPNPDQLSSMVNPFEISSSPSTNQGALFHNIHPCHQNHPLNGDSNLNSNQHFFNSHIEGSSSNPFSMIRTCPADQPFATGLVTDFTNPIHFAVHVAPNSKMDSMHAGQTGTGLNLGQVALKPMYEPSYPELGLVRPQEQFPSINGECDYPEKTSDQHRKKKKNEGETKNKAGNIIKGQWTPEEDIILVELVQKLGVRKWSEVAKMLDGRVGKQCRERWHNHLRPDIRKDSWTEEEDLALIQADLELGNRWAEIARRLNGRTENNIKNHWNATKRRQNSKKKNKHNTNPSFLQHYINIVTAAADQTNSMQQTVFHDHSNPQNSDFSSEDCTTTASGGYEDEEYNSVIRGLLSMDENLSVENIGIGSIFESDDKKKMSSEKKDVDLLEMMYGGRP</sequence>
<dbReference type="GO" id="GO:0000978">
    <property type="term" value="F:RNA polymerase II cis-regulatory region sequence-specific DNA binding"/>
    <property type="evidence" value="ECO:0007669"/>
    <property type="project" value="TreeGrafter"/>
</dbReference>
<evidence type="ECO:0000259" key="8">
    <source>
        <dbReference type="PROSITE" id="PS51294"/>
    </source>
</evidence>
<keyword evidence="3" id="KW-0805">Transcription regulation</keyword>
<dbReference type="PROSITE" id="PS51294">
    <property type="entry name" value="HTH_MYB"/>
    <property type="match status" value="2"/>
</dbReference>
<dbReference type="PROSITE" id="PS50090">
    <property type="entry name" value="MYB_LIKE"/>
    <property type="match status" value="2"/>
</dbReference>
<dbReference type="CDD" id="cd00167">
    <property type="entry name" value="SANT"/>
    <property type="match status" value="2"/>
</dbReference>
<dbReference type="PANTHER" id="PTHR45614:SF273">
    <property type="entry name" value="MYB DOMAIN PROTEIN 100-RELATED"/>
    <property type="match status" value="1"/>
</dbReference>
<keyword evidence="2" id="KW-0677">Repeat</keyword>
<keyword evidence="4" id="KW-0238">DNA-binding</keyword>
<protein>
    <submittedName>
        <fullName evidence="9">MYB-related transcription factor</fullName>
    </submittedName>
</protein>
<evidence type="ECO:0000259" key="7">
    <source>
        <dbReference type="PROSITE" id="PS50090"/>
    </source>
</evidence>
<keyword evidence="10" id="KW-1185">Reference proteome</keyword>
<evidence type="ECO:0000256" key="3">
    <source>
        <dbReference type="ARBA" id="ARBA00023015"/>
    </source>
</evidence>
<feature type="domain" description="Myb-like" evidence="7">
    <location>
        <begin position="192"/>
        <end position="243"/>
    </location>
</feature>
<feature type="compositionally biased region" description="Polar residues" evidence="6">
    <location>
        <begin position="335"/>
        <end position="355"/>
    </location>
</feature>
<name>A0AAD7Q4Q2_QUISA</name>
<feature type="domain" description="HTH myb-type" evidence="8">
    <location>
        <begin position="194"/>
        <end position="247"/>
    </location>
</feature>
<feature type="region of interest" description="Disordered" evidence="6">
    <location>
        <begin position="163"/>
        <end position="196"/>
    </location>
</feature>
<dbReference type="EMBL" id="JARAOO010000003">
    <property type="protein sequence ID" value="KAJ7974596.1"/>
    <property type="molecule type" value="Genomic_DNA"/>
</dbReference>
<feature type="region of interest" description="Disordered" evidence="6">
    <location>
        <begin position="335"/>
        <end position="357"/>
    </location>
</feature>
<dbReference type="AlphaFoldDB" id="A0AAD7Q4Q2"/>
<evidence type="ECO:0000256" key="1">
    <source>
        <dbReference type="ARBA" id="ARBA00004123"/>
    </source>
</evidence>
<organism evidence="9 10">
    <name type="scientific">Quillaja saponaria</name>
    <name type="common">Soap bark tree</name>
    <dbReference type="NCBI Taxonomy" id="32244"/>
    <lineage>
        <taxon>Eukaryota</taxon>
        <taxon>Viridiplantae</taxon>
        <taxon>Streptophyta</taxon>
        <taxon>Embryophyta</taxon>
        <taxon>Tracheophyta</taxon>
        <taxon>Spermatophyta</taxon>
        <taxon>Magnoliopsida</taxon>
        <taxon>eudicotyledons</taxon>
        <taxon>Gunneridae</taxon>
        <taxon>Pentapetalae</taxon>
        <taxon>rosids</taxon>
        <taxon>fabids</taxon>
        <taxon>Fabales</taxon>
        <taxon>Quillajaceae</taxon>
        <taxon>Quillaja</taxon>
    </lineage>
</organism>
<dbReference type="SUPFAM" id="SSF46689">
    <property type="entry name" value="Homeodomain-like"/>
    <property type="match status" value="1"/>
</dbReference>
<feature type="domain" description="HTH myb-type" evidence="8">
    <location>
        <begin position="248"/>
        <end position="298"/>
    </location>
</feature>
<dbReference type="InterPro" id="IPR050560">
    <property type="entry name" value="MYB_TF"/>
</dbReference>
<dbReference type="InterPro" id="IPR017930">
    <property type="entry name" value="Myb_dom"/>
</dbReference>